<dbReference type="EMBL" id="KZ678431">
    <property type="protein sequence ID" value="PSR87245.1"/>
    <property type="molecule type" value="Genomic_DNA"/>
</dbReference>
<dbReference type="AlphaFoldDB" id="A0A2T3A9J1"/>
<evidence type="ECO:0000313" key="3">
    <source>
        <dbReference type="Proteomes" id="UP000241462"/>
    </source>
</evidence>
<organism evidence="2 3">
    <name type="scientific">Coniella lustricola</name>
    <dbReference type="NCBI Taxonomy" id="2025994"/>
    <lineage>
        <taxon>Eukaryota</taxon>
        <taxon>Fungi</taxon>
        <taxon>Dikarya</taxon>
        <taxon>Ascomycota</taxon>
        <taxon>Pezizomycotina</taxon>
        <taxon>Sordariomycetes</taxon>
        <taxon>Sordariomycetidae</taxon>
        <taxon>Diaporthales</taxon>
        <taxon>Schizoparmaceae</taxon>
        <taxon>Coniella</taxon>
    </lineage>
</organism>
<evidence type="ECO:0000313" key="2">
    <source>
        <dbReference type="EMBL" id="PSR87245.1"/>
    </source>
</evidence>
<reference evidence="2 3" key="1">
    <citation type="journal article" date="2018" name="Mycol. Prog.">
        <title>Coniella lustricola, a new species from submerged detritus.</title>
        <authorList>
            <person name="Raudabaugh D.B."/>
            <person name="Iturriaga T."/>
            <person name="Carver A."/>
            <person name="Mondo S."/>
            <person name="Pangilinan J."/>
            <person name="Lipzen A."/>
            <person name="He G."/>
            <person name="Amirebrahimi M."/>
            <person name="Grigoriev I.V."/>
            <person name="Miller A.N."/>
        </authorList>
    </citation>
    <scope>NUCLEOTIDE SEQUENCE [LARGE SCALE GENOMIC DNA]</scope>
    <source>
        <strain evidence="2 3">B22-T-1</strain>
    </source>
</reference>
<sequence>MSQRRAASSSRGQVTNPRVAPWTVARGSIGLPACTRAVCACTVPACTPCVAPPLCMSSQQRHIVNHRKLGDHAAARHAFQAGFAPQPNTLSLSCCPDSCGSGRPKGSMHFFLSDNLQMLSCLVAVTNGEAIKSDPLVLSIDLYCTDKCKHTFAFSQNHEAHQPSMRGKKKGEEDENNGAFGPHFNLH</sequence>
<name>A0A2T3A9J1_9PEZI</name>
<proteinExistence type="predicted"/>
<protein>
    <submittedName>
        <fullName evidence="2">Uncharacterized protein</fullName>
    </submittedName>
</protein>
<evidence type="ECO:0000256" key="1">
    <source>
        <dbReference type="SAM" id="MobiDB-lite"/>
    </source>
</evidence>
<keyword evidence="3" id="KW-1185">Reference proteome</keyword>
<gene>
    <name evidence="2" type="ORF">BD289DRAFT_241387</name>
</gene>
<dbReference type="InParanoid" id="A0A2T3A9J1"/>
<dbReference type="Proteomes" id="UP000241462">
    <property type="component" value="Unassembled WGS sequence"/>
</dbReference>
<accession>A0A2T3A9J1</accession>
<feature type="region of interest" description="Disordered" evidence="1">
    <location>
        <begin position="159"/>
        <end position="187"/>
    </location>
</feature>